<gene>
    <name evidence="2" type="ordered locus">Os12g0449000</name>
    <name evidence="2" type="ORF">OSNPB_120449000</name>
</gene>
<reference evidence="3" key="1">
    <citation type="journal article" date="2005" name="Nature">
        <title>The map-based sequence of the rice genome.</title>
        <authorList>
            <consortium name="International rice genome sequencing project (IRGSP)"/>
            <person name="Matsumoto T."/>
            <person name="Wu J."/>
            <person name="Kanamori H."/>
            <person name="Katayose Y."/>
            <person name="Fujisawa M."/>
            <person name="Namiki N."/>
            <person name="Mizuno H."/>
            <person name="Yamamoto K."/>
            <person name="Antonio B.A."/>
            <person name="Baba T."/>
            <person name="Sakata K."/>
            <person name="Nagamura Y."/>
            <person name="Aoki H."/>
            <person name="Arikawa K."/>
            <person name="Arita K."/>
            <person name="Bito T."/>
            <person name="Chiden Y."/>
            <person name="Fujitsuka N."/>
            <person name="Fukunaka R."/>
            <person name="Hamada M."/>
            <person name="Harada C."/>
            <person name="Hayashi A."/>
            <person name="Hijishita S."/>
            <person name="Honda M."/>
            <person name="Hosokawa S."/>
            <person name="Ichikawa Y."/>
            <person name="Idonuma A."/>
            <person name="Iijima M."/>
            <person name="Ikeda M."/>
            <person name="Ikeno M."/>
            <person name="Ito K."/>
            <person name="Ito S."/>
            <person name="Ito T."/>
            <person name="Ito Y."/>
            <person name="Ito Y."/>
            <person name="Iwabuchi A."/>
            <person name="Kamiya K."/>
            <person name="Karasawa W."/>
            <person name="Kurita K."/>
            <person name="Katagiri S."/>
            <person name="Kikuta A."/>
            <person name="Kobayashi H."/>
            <person name="Kobayashi N."/>
            <person name="Machita K."/>
            <person name="Maehara T."/>
            <person name="Masukawa M."/>
            <person name="Mizubayashi T."/>
            <person name="Mukai Y."/>
            <person name="Nagasaki H."/>
            <person name="Nagata Y."/>
            <person name="Naito S."/>
            <person name="Nakashima M."/>
            <person name="Nakama Y."/>
            <person name="Nakamichi Y."/>
            <person name="Nakamura M."/>
            <person name="Meguro A."/>
            <person name="Negishi M."/>
            <person name="Ohta I."/>
            <person name="Ohta T."/>
            <person name="Okamoto M."/>
            <person name="Ono N."/>
            <person name="Saji S."/>
            <person name="Sakaguchi M."/>
            <person name="Sakai K."/>
            <person name="Shibata M."/>
            <person name="Shimokawa T."/>
            <person name="Song J."/>
            <person name="Takazaki Y."/>
            <person name="Terasawa K."/>
            <person name="Tsugane M."/>
            <person name="Tsuji K."/>
            <person name="Ueda S."/>
            <person name="Waki K."/>
            <person name="Yamagata H."/>
            <person name="Yamamoto M."/>
            <person name="Yamamoto S."/>
            <person name="Yamane H."/>
            <person name="Yoshiki S."/>
            <person name="Yoshihara R."/>
            <person name="Yukawa K."/>
            <person name="Zhong H."/>
            <person name="Yano M."/>
            <person name="Yuan Q."/>
            <person name="Ouyang S."/>
            <person name="Liu J."/>
            <person name="Jones K.M."/>
            <person name="Gansberger K."/>
            <person name="Moffat K."/>
            <person name="Hill J."/>
            <person name="Bera J."/>
            <person name="Fadrosh D."/>
            <person name="Jin S."/>
            <person name="Johri S."/>
            <person name="Kim M."/>
            <person name="Overton L."/>
            <person name="Reardon M."/>
            <person name="Tsitrin T."/>
            <person name="Vuong H."/>
            <person name="Weaver B."/>
            <person name="Ciecko A."/>
            <person name="Tallon L."/>
            <person name="Jackson J."/>
            <person name="Pai G."/>
            <person name="Aken S.V."/>
            <person name="Utterback T."/>
            <person name="Reidmuller S."/>
            <person name="Feldblyum T."/>
            <person name="Hsiao J."/>
            <person name="Zismann V."/>
            <person name="Iobst S."/>
            <person name="de Vazeille A.R."/>
            <person name="Buell C.R."/>
            <person name="Ying K."/>
            <person name="Li Y."/>
            <person name="Lu T."/>
            <person name="Huang Y."/>
            <person name="Zhao Q."/>
            <person name="Feng Q."/>
            <person name="Zhang L."/>
            <person name="Zhu J."/>
            <person name="Weng Q."/>
            <person name="Mu J."/>
            <person name="Lu Y."/>
            <person name="Fan D."/>
            <person name="Liu Y."/>
            <person name="Guan J."/>
            <person name="Zhang Y."/>
            <person name="Yu S."/>
            <person name="Liu X."/>
            <person name="Zhang Y."/>
            <person name="Hong G."/>
            <person name="Han B."/>
            <person name="Choisne N."/>
            <person name="Demange N."/>
            <person name="Orjeda G."/>
            <person name="Samain S."/>
            <person name="Cattolico L."/>
            <person name="Pelletier E."/>
            <person name="Couloux A."/>
            <person name="Segurens B."/>
            <person name="Wincker P."/>
            <person name="D'Hont A."/>
            <person name="Scarpelli C."/>
            <person name="Weissenbach J."/>
            <person name="Salanoubat M."/>
            <person name="Quetier F."/>
            <person name="Yu Y."/>
            <person name="Kim H.R."/>
            <person name="Rambo T."/>
            <person name="Currie J."/>
            <person name="Collura K."/>
            <person name="Luo M."/>
            <person name="Yang T."/>
            <person name="Ammiraju J.S.S."/>
            <person name="Engler F."/>
            <person name="Soderlund C."/>
            <person name="Wing R.A."/>
            <person name="Palmer L.E."/>
            <person name="de la Bastide M."/>
            <person name="Spiegel L."/>
            <person name="Nascimento L."/>
            <person name="Zutavern T."/>
            <person name="O'Shaughnessy A."/>
            <person name="Dike S."/>
            <person name="Dedhia N."/>
            <person name="Preston R."/>
            <person name="Balija V."/>
            <person name="McCombie W.R."/>
            <person name="Chow T."/>
            <person name="Chen H."/>
            <person name="Chung M."/>
            <person name="Chen C."/>
            <person name="Shaw J."/>
            <person name="Wu H."/>
            <person name="Hsiao K."/>
            <person name="Chao Y."/>
            <person name="Chu M."/>
            <person name="Cheng C."/>
            <person name="Hour A."/>
            <person name="Lee P."/>
            <person name="Lin S."/>
            <person name="Lin Y."/>
            <person name="Liou J."/>
            <person name="Liu S."/>
            <person name="Hsing Y."/>
            <person name="Raghuvanshi S."/>
            <person name="Mohanty A."/>
            <person name="Bharti A.K."/>
            <person name="Gaur A."/>
            <person name="Gupta V."/>
            <person name="Kumar D."/>
            <person name="Ravi V."/>
            <person name="Vij S."/>
            <person name="Kapur A."/>
            <person name="Khurana P."/>
            <person name="Khurana P."/>
            <person name="Khurana J.P."/>
            <person name="Tyagi A.K."/>
            <person name="Gaikwad K."/>
            <person name="Singh A."/>
            <person name="Dalal V."/>
            <person name="Srivastava S."/>
            <person name="Dixit A."/>
            <person name="Pal A.K."/>
            <person name="Ghazi I.A."/>
            <person name="Yadav M."/>
            <person name="Pandit A."/>
            <person name="Bhargava A."/>
            <person name="Sureshbabu K."/>
            <person name="Batra K."/>
            <person name="Sharma T.R."/>
            <person name="Mohapatra T."/>
            <person name="Singh N.K."/>
            <person name="Messing J."/>
            <person name="Nelson A.B."/>
            <person name="Fuks G."/>
            <person name="Kavchok S."/>
            <person name="Keizer G."/>
            <person name="Linton E."/>
            <person name="Llaca V."/>
            <person name="Song R."/>
            <person name="Tanyolac B."/>
            <person name="Young S."/>
            <person name="Ho-Il K."/>
            <person name="Hahn J.H."/>
            <person name="Sangsakoo G."/>
            <person name="Vanavichit A."/>
            <person name="de Mattos Luiz.A.T."/>
            <person name="Zimmer P.D."/>
            <person name="Malone G."/>
            <person name="Dellagostin O."/>
            <person name="de Oliveira A.C."/>
            <person name="Bevan M."/>
            <person name="Bancroft I."/>
            <person name="Minx P."/>
            <person name="Cordum H."/>
            <person name="Wilson R."/>
            <person name="Cheng Z."/>
            <person name="Jin W."/>
            <person name="Jiang J."/>
            <person name="Leong S.A."/>
            <person name="Iwama H."/>
            <person name="Gojobori T."/>
            <person name="Itoh T."/>
            <person name="Niimura Y."/>
            <person name="Fujii Y."/>
            <person name="Habara T."/>
            <person name="Sakai H."/>
            <person name="Sato Y."/>
            <person name="Wilson G."/>
            <person name="Kumar K."/>
            <person name="McCouch S."/>
            <person name="Juretic N."/>
            <person name="Hoen D."/>
            <person name="Wright S."/>
            <person name="Bruskiewich R."/>
            <person name="Bureau T."/>
            <person name="Miyao A."/>
            <person name="Hirochika H."/>
            <person name="Nishikawa T."/>
            <person name="Kadowaki K."/>
            <person name="Sugiura M."/>
            <person name="Burr B."/>
            <person name="Sasaki T."/>
        </authorList>
    </citation>
    <scope>NUCLEOTIDE SEQUENCE [LARGE SCALE GENOMIC DNA]</scope>
    <source>
        <strain evidence="3">cv. Nipponbare</strain>
    </source>
</reference>
<keyword evidence="3" id="KW-1185">Reference proteome</keyword>
<feature type="region of interest" description="Disordered" evidence="1">
    <location>
        <begin position="1"/>
        <end position="46"/>
    </location>
</feature>
<name>A0A0P0Y9V4_ORYSJ</name>
<evidence type="ECO:0000313" key="2">
    <source>
        <dbReference type="EMBL" id="BAT17017.1"/>
    </source>
</evidence>
<protein>
    <submittedName>
        <fullName evidence="2">Os12g0449000 protein</fullName>
    </submittedName>
</protein>
<dbReference type="AlphaFoldDB" id="A0A0P0Y9V4"/>
<evidence type="ECO:0000256" key="1">
    <source>
        <dbReference type="SAM" id="MobiDB-lite"/>
    </source>
</evidence>
<dbReference type="PaxDb" id="39947-A0A0P0Y9V4"/>
<organism evidence="2 3">
    <name type="scientific">Oryza sativa subsp. japonica</name>
    <name type="common">Rice</name>
    <dbReference type="NCBI Taxonomy" id="39947"/>
    <lineage>
        <taxon>Eukaryota</taxon>
        <taxon>Viridiplantae</taxon>
        <taxon>Streptophyta</taxon>
        <taxon>Embryophyta</taxon>
        <taxon>Tracheophyta</taxon>
        <taxon>Spermatophyta</taxon>
        <taxon>Magnoliopsida</taxon>
        <taxon>Liliopsida</taxon>
        <taxon>Poales</taxon>
        <taxon>Poaceae</taxon>
        <taxon>BOP clade</taxon>
        <taxon>Oryzoideae</taxon>
        <taxon>Oryzeae</taxon>
        <taxon>Oryzinae</taxon>
        <taxon>Oryza</taxon>
        <taxon>Oryza sativa</taxon>
    </lineage>
</organism>
<reference evidence="2 3" key="2">
    <citation type="journal article" date="2013" name="Plant Cell Physiol.">
        <title>Rice Annotation Project Database (RAP-DB): an integrative and interactive database for rice genomics.</title>
        <authorList>
            <person name="Sakai H."/>
            <person name="Lee S.S."/>
            <person name="Tanaka T."/>
            <person name="Numa H."/>
            <person name="Kim J."/>
            <person name="Kawahara Y."/>
            <person name="Wakimoto H."/>
            <person name="Yang C.C."/>
            <person name="Iwamoto M."/>
            <person name="Abe T."/>
            <person name="Yamada Y."/>
            <person name="Muto A."/>
            <person name="Inokuchi H."/>
            <person name="Ikemura T."/>
            <person name="Matsumoto T."/>
            <person name="Sasaki T."/>
            <person name="Itoh T."/>
        </authorList>
    </citation>
    <scope>NUCLEOTIDE SEQUENCE [LARGE SCALE GENOMIC DNA]</scope>
    <source>
        <strain evidence="3">cv. Nipponbare</strain>
    </source>
</reference>
<dbReference type="InParanoid" id="A0A0P0Y9V4"/>
<accession>A0A0P0Y9V4</accession>
<dbReference type="Proteomes" id="UP000059680">
    <property type="component" value="Chromosome 12"/>
</dbReference>
<evidence type="ECO:0000313" key="3">
    <source>
        <dbReference type="Proteomes" id="UP000059680"/>
    </source>
</evidence>
<dbReference type="EMBL" id="AP014968">
    <property type="protein sequence ID" value="BAT17017.1"/>
    <property type="molecule type" value="Genomic_DNA"/>
</dbReference>
<proteinExistence type="predicted"/>
<sequence length="107" mass="10576">MVVELAATADGGGMGRRDGSAGKETAGTAAARPREGGRGSAPKQQDPASLAWIWAGHCRADGDGCGVEAGINACGVVPAGGCPVWRGWRAASDGDGRRLALCGVAEA</sequence>
<reference evidence="2 3" key="3">
    <citation type="journal article" date="2013" name="Rice">
        <title>Improvement of the Oryza sativa Nipponbare reference genome using next generation sequence and optical map data.</title>
        <authorList>
            <person name="Kawahara Y."/>
            <person name="de la Bastide M."/>
            <person name="Hamilton J.P."/>
            <person name="Kanamori H."/>
            <person name="McCombie W.R."/>
            <person name="Ouyang S."/>
            <person name="Schwartz D.C."/>
            <person name="Tanaka T."/>
            <person name="Wu J."/>
            <person name="Zhou S."/>
            <person name="Childs K.L."/>
            <person name="Davidson R.M."/>
            <person name="Lin H."/>
            <person name="Quesada-Ocampo L."/>
            <person name="Vaillancourt B."/>
            <person name="Sakai H."/>
            <person name="Lee S.S."/>
            <person name="Kim J."/>
            <person name="Numa H."/>
            <person name="Itoh T."/>
            <person name="Buell C.R."/>
            <person name="Matsumoto T."/>
        </authorList>
    </citation>
    <scope>NUCLEOTIDE SEQUENCE [LARGE SCALE GENOMIC DNA]</scope>
    <source>
        <strain evidence="3">cv. Nipponbare</strain>
    </source>
</reference>